<dbReference type="SUPFAM" id="SSF53067">
    <property type="entry name" value="Actin-like ATPase domain"/>
    <property type="match status" value="1"/>
</dbReference>
<dbReference type="Proteomes" id="UP001470230">
    <property type="component" value="Unassembled WGS sequence"/>
</dbReference>
<reference evidence="1 2" key="1">
    <citation type="submission" date="2024-04" db="EMBL/GenBank/DDBJ databases">
        <title>Tritrichomonas musculus Genome.</title>
        <authorList>
            <person name="Alves-Ferreira E."/>
            <person name="Grigg M."/>
            <person name="Lorenzi H."/>
            <person name="Galac M."/>
        </authorList>
    </citation>
    <scope>NUCLEOTIDE SEQUENCE [LARGE SCALE GENOMIC DNA]</scope>
    <source>
        <strain evidence="1 2">EAF2021</strain>
    </source>
</reference>
<keyword evidence="2" id="KW-1185">Reference proteome</keyword>
<dbReference type="EMBL" id="JAPFFF010000007">
    <property type="protein sequence ID" value="KAK8886631.1"/>
    <property type="molecule type" value="Genomic_DNA"/>
</dbReference>
<accession>A0ABR2K682</accession>
<evidence type="ECO:0000313" key="2">
    <source>
        <dbReference type="Proteomes" id="UP001470230"/>
    </source>
</evidence>
<dbReference type="PANTHER" id="PTHR11937">
    <property type="entry name" value="ACTIN"/>
    <property type="match status" value="1"/>
</dbReference>
<comment type="caution">
    <text evidence="1">The sequence shown here is derived from an EMBL/GenBank/DDBJ whole genome shotgun (WGS) entry which is preliminary data.</text>
</comment>
<proteinExistence type="predicted"/>
<dbReference type="InterPro" id="IPR043129">
    <property type="entry name" value="ATPase_NBD"/>
</dbReference>
<dbReference type="Gene3D" id="3.30.420.40">
    <property type="match status" value="2"/>
</dbReference>
<protein>
    <recommendedName>
        <fullName evidence="3">Actin</fullName>
    </recommendedName>
</protein>
<sequence>MDSERFTCQELLFKPYLNGFEFDGLDKAVINSIKRCDRNIQKDLYSNIILSGGGTLATNFPERFLREIQLSAPSSTYVKGVADNLRKHGTWIGGSIFASLSNYKRISITREEYNDDPKICNTKINSTNHLSRK</sequence>
<name>A0ABR2K682_9EUKA</name>
<evidence type="ECO:0000313" key="1">
    <source>
        <dbReference type="EMBL" id="KAK8886631.1"/>
    </source>
</evidence>
<dbReference type="Gene3D" id="3.90.640.10">
    <property type="entry name" value="Actin, Chain A, domain 4"/>
    <property type="match status" value="1"/>
</dbReference>
<evidence type="ECO:0008006" key="3">
    <source>
        <dbReference type="Google" id="ProtNLM"/>
    </source>
</evidence>
<dbReference type="InterPro" id="IPR004000">
    <property type="entry name" value="Actin"/>
</dbReference>
<dbReference type="Pfam" id="PF00022">
    <property type="entry name" value="Actin"/>
    <property type="match status" value="1"/>
</dbReference>
<gene>
    <name evidence="1" type="ORF">M9Y10_042096</name>
</gene>
<organism evidence="1 2">
    <name type="scientific">Tritrichomonas musculus</name>
    <dbReference type="NCBI Taxonomy" id="1915356"/>
    <lineage>
        <taxon>Eukaryota</taxon>
        <taxon>Metamonada</taxon>
        <taxon>Parabasalia</taxon>
        <taxon>Tritrichomonadida</taxon>
        <taxon>Tritrichomonadidae</taxon>
        <taxon>Tritrichomonas</taxon>
    </lineage>
</organism>